<dbReference type="EMBL" id="QFFG01000003">
    <property type="protein sequence ID" value="PWG05120.1"/>
    <property type="molecule type" value="Genomic_DNA"/>
</dbReference>
<comment type="caution">
    <text evidence="1">The sequence shown here is derived from an EMBL/GenBank/DDBJ whole genome shotgun (WGS) entry which is preliminary data.</text>
</comment>
<gene>
    <name evidence="1" type="ORF">DIS07_07685</name>
</gene>
<dbReference type="Proteomes" id="UP000245670">
    <property type="component" value="Unassembled WGS sequence"/>
</dbReference>
<reference evidence="1 2" key="1">
    <citation type="submission" date="2018-05" db="EMBL/GenBank/DDBJ databases">
        <title>Polaribacter aquimarinus sp. nov., isolated from sediment in a sediment of sea.</title>
        <authorList>
            <person name="Lu D."/>
        </authorList>
    </citation>
    <scope>NUCLEOTIDE SEQUENCE [LARGE SCALE GENOMIC DNA]</scope>
    <source>
        <strain evidence="1 2">ZY113</strain>
    </source>
</reference>
<proteinExistence type="predicted"/>
<dbReference type="RefSeq" id="WP_109404667.1">
    <property type="nucleotide sequence ID" value="NZ_QFFG01000003.1"/>
</dbReference>
<sequence length="150" mass="17782">MKKYILIILVLVLSTVTINAQKRKNKEKIKALKVAFLTQELNLDTKTAQKFWPLYNEHENNLDVLRRKGMLDIKNKLKNAGGLEALTEEESKFFVQSKIKLDKKELVEKEKFLEKISKVLSYKQILKLQLSQREFARKLMRKYRKQSNNK</sequence>
<keyword evidence="2" id="KW-1185">Reference proteome</keyword>
<organism evidence="1 2">
    <name type="scientific">Polaribacter aquimarinus</name>
    <dbReference type="NCBI Taxonomy" id="2100726"/>
    <lineage>
        <taxon>Bacteria</taxon>
        <taxon>Pseudomonadati</taxon>
        <taxon>Bacteroidota</taxon>
        <taxon>Flavobacteriia</taxon>
        <taxon>Flavobacteriales</taxon>
        <taxon>Flavobacteriaceae</taxon>
    </lineage>
</organism>
<dbReference type="OrthoDB" id="675330at2"/>
<evidence type="ECO:0000313" key="1">
    <source>
        <dbReference type="EMBL" id="PWG05120.1"/>
    </source>
</evidence>
<name>A0A2U2J9V6_9FLAO</name>
<accession>A0A2U2J9V6</accession>
<evidence type="ECO:0000313" key="2">
    <source>
        <dbReference type="Proteomes" id="UP000245670"/>
    </source>
</evidence>
<dbReference type="AlphaFoldDB" id="A0A2U2J9V6"/>
<protein>
    <recommendedName>
        <fullName evidence="3">Sensor of ECF-type sigma factor</fullName>
    </recommendedName>
</protein>
<evidence type="ECO:0008006" key="3">
    <source>
        <dbReference type="Google" id="ProtNLM"/>
    </source>
</evidence>